<evidence type="ECO:0000313" key="7">
    <source>
        <dbReference type="EMBL" id="MCR6096522.1"/>
    </source>
</evidence>
<dbReference type="NCBIfam" id="NF001243">
    <property type="entry name" value="PRK00216.1-4"/>
    <property type="match status" value="1"/>
</dbReference>
<dbReference type="PROSITE" id="PS01184">
    <property type="entry name" value="UBIE_2"/>
    <property type="match status" value="1"/>
</dbReference>
<keyword evidence="1 6" id="KW-0474">Menaquinone biosynthesis</keyword>
<evidence type="ECO:0000256" key="3">
    <source>
        <dbReference type="ARBA" id="ARBA00022679"/>
    </source>
</evidence>
<feature type="binding site" evidence="6">
    <location>
        <position position="58"/>
    </location>
    <ligand>
        <name>S-adenosyl-L-methionine</name>
        <dbReference type="ChEBI" id="CHEBI:59789"/>
    </ligand>
</feature>
<evidence type="ECO:0000256" key="2">
    <source>
        <dbReference type="ARBA" id="ARBA00022603"/>
    </source>
</evidence>
<dbReference type="NCBIfam" id="NF001244">
    <property type="entry name" value="PRK00216.1-5"/>
    <property type="match status" value="1"/>
</dbReference>
<feature type="binding site" evidence="6">
    <location>
        <position position="79"/>
    </location>
    <ligand>
        <name>S-adenosyl-L-methionine</name>
        <dbReference type="ChEBI" id="CHEBI:59789"/>
    </ligand>
</feature>
<dbReference type="RefSeq" id="WP_257821109.1">
    <property type="nucleotide sequence ID" value="NZ_JABXYM010000001.1"/>
</dbReference>
<dbReference type="InterPro" id="IPR029063">
    <property type="entry name" value="SAM-dependent_MTases_sf"/>
</dbReference>
<sequence length="233" mass="26716">MGRTKEERVHDVFESISKEYDRMNGIISFKQHNMWRKDTMKKMNVEKGARALDICCGTADWAITLAGAVGEEGQVTGVDFSENMLTVGREKVRKNHVPNVTLKWGNAMELPFEDNHFDYVTIGFGLRNVPDYLQVLREMHRVVKPGGLAVCLETSQPTMPIFKQAYWFYFTYVMPLFGKIFAKSYAEYSWLQESSRHFPGKKELKQLFYEAGFTSVKYKSYSGGAVASHFATK</sequence>
<keyword evidence="4 6" id="KW-0949">S-adenosyl-L-methionine</keyword>
<dbReference type="PANTHER" id="PTHR43591">
    <property type="entry name" value="METHYLTRANSFERASE"/>
    <property type="match status" value="1"/>
</dbReference>
<dbReference type="GO" id="GO:0032259">
    <property type="term" value="P:methylation"/>
    <property type="evidence" value="ECO:0007669"/>
    <property type="project" value="UniProtKB-KW"/>
</dbReference>
<evidence type="ECO:0000256" key="1">
    <source>
        <dbReference type="ARBA" id="ARBA00022428"/>
    </source>
</evidence>
<dbReference type="EMBL" id="JABXYM010000001">
    <property type="protein sequence ID" value="MCR6096522.1"/>
    <property type="molecule type" value="Genomic_DNA"/>
</dbReference>
<comment type="caution">
    <text evidence="7">The sequence shown here is derived from an EMBL/GenBank/DDBJ whole genome shotgun (WGS) entry which is preliminary data.</text>
</comment>
<evidence type="ECO:0000256" key="5">
    <source>
        <dbReference type="ARBA" id="ARBA00059758"/>
    </source>
</evidence>
<protein>
    <recommendedName>
        <fullName evidence="6">Demethylmenaquinone methyltransferase</fullName>
        <ecNumber evidence="6">2.1.1.163</ecNumber>
    </recommendedName>
</protein>
<comment type="catalytic activity">
    <reaction evidence="6">
        <text>a 2-demethylmenaquinol + S-adenosyl-L-methionine = a menaquinol + S-adenosyl-L-homocysteine + H(+)</text>
        <dbReference type="Rhea" id="RHEA:42640"/>
        <dbReference type="Rhea" id="RHEA-COMP:9539"/>
        <dbReference type="Rhea" id="RHEA-COMP:9563"/>
        <dbReference type="ChEBI" id="CHEBI:15378"/>
        <dbReference type="ChEBI" id="CHEBI:18151"/>
        <dbReference type="ChEBI" id="CHEBI:55437"/>
        <dbReference type="ChEBI" id="CHEBI:57856"/>
        <dbReference type="ChEBI" id="CHEBI:59789"/>
        <dbReference type="EC" id="2.1.1.163"/>
    </reaction>
</comment>
<dbReference type="Pfam" id="PF01209">
    <property type="entry name" value="Ubie_methyltran"/>
    <property type="match status" value="1"/>
</dbReference>
<dbReference type="GO" id="GO:0043770">
    <property type="term" value="F:demethylmenaquinone methyltransferase activity"/>
    <property type="evidence" value="ECO:0007669"/>
    <property type="project" value="UniProtKB-UniRule"/>
</dbReference>
<comment type="pathway">
    <text evidence="6">Quinol/quinone metabolism; menaquinone biosynthesis; menaquinol from 1,4-dihydroxy-2-naphthoate: step 2/2.</text>
</comment>
<feature type="binding site" evidence="6">
    <location>
        <begin position="106"/>
        <end position="107"/>
    </location>
    <ligand>
        <name>S-adenosyl-L-methionine</name>
        <dbReference type="ChEBI" id="CHEBI:59789"/>
    </ligand>
</feature>
<reference evidence="7" key="1">
    <citation type="submission" date="2020-06" db="EMBL/GenBank/DDBJ databases">
        <title>Insight into the genomes of haloalkaliphilic bacilli from Kenyan soda lakes.</title>
        <authorList>
            <person name="Mwirichia R."/>
            <person name="Villamizar G.C."/>
            <person name="Poehlein A."/>
            <person name="Mugweru J."/>
            <person name="Kipnyargis A."/>
            <person name="Kiplimo D."/>
            <person name="Orwa P."/>
            <person name="Daniel R."/>
        </authorList>
    </citation>
    <scope>NUCLEOTIDE SEQUENCE</scope>
    <source>
        <strain evidence="7">B1096_S55</strain>
    </source>
</reference>
<dbReference type="CDD" id="cd02440">
    <property type="entry name" value="AdoMet_MTases"/>
    <property type="match status" value="1"/>
</dbReference>
<name>A0A9Q4B1W9_SALAG</name>
<comment type="function">
    <text evidence="5 6">Methyltransferase required for the conversion of demethylmenaquinol (DMKH2) to menaquinol (MKH2).</text>
</comment>
<dbReference type="Proteomes" id="UP001057753">
    <property type="component" value="Unassembled WGS sequence"/>
</dbReference>
<dbReference type="NCBIfam" id="TIGR01934">
    <property type="entry name" value="MenG_MenH_UbiE"/>
    <property type="match status" value="1"/>
</dbReference>
<dbReference type="Gene3D" id="3.40.50.150">
    <property type="entry name" value="Vaccinia Virus protein VP39"/>
    <property type="match status" value="1"/>
</dbReference>
<dbReference type="AlphaFoldDB" id="A0A9Q4B1W9"/>
<gene>
    <name evidence="6" type="primary">menG</name>
    <name evidence="7" type="ORF">HXA33_08140</name>
</gene>
<keyword evidence="2 6" id="KW-0489">Methyltransferase</keyword>
<evidence type="ECO:0000256" key="4">
    <source>
        <dbReference type="ARBA" id="ARBA00022691"/>
    </source>
</evidence>
<dbReference type="EC" id="2.1.1.163" evidence="6"/>
<dbReference type="InterPro" id="IPR023576">
    <property type="entry name" value="UbiE/COQ5_MeTrFase_CS"/>
</dbReference>
<dbReference type="FunFam" id="3.40.50.150:FF:000086">
    <property type="entry name" value="Demethylmenaquinone methyltransferase"/>
    <property type="match status" value="1"/>
</dbReference>
<dbReference type="InterPro" id="IPR004033">
    <property type="entry name" value="UbiE/COQ5_MeTrFase"/>
</dbReference>
<proteinExistence type="inferred from homology"/>
<comment type="caution">
    <text evidence="6">Lacks conserved residue(s) required for the propagation of feature annotation.</text>
</comment>
<dbReference type="PANTHER" id="PTHR43591:SF24">
    <property type="entry name" value="2-METHOXY-6-POLYPRENYL-1,4-BENZOQUINOL METHYLASE, MITOCHONDRIAL"/>
    <property type="match status" value="1"/>
</dbReference>
<organism evidence="7 8">
    <name type="scientific">Salipaludibacillus agaradhaerens</name>
    <name type="common">Bacillus agaradhaerens</name>
    <dbReference type="NCBI Taxonomy" id="76935"/>
    <lineage>
        <taxon>Bacteria</taxon>
        <taxon>Bacillati</taxon>
        <taxon>Bacillota</taxon>
        <taxon>Bacilli</taxon>
        <taxon>Bacillales</taxon>
        <taxon>Bacillaceae</taxon>
    </lineage>
</organism>
<evidence type="ECO:0000313" key="8">
    <source>
        <dbReference type="Proteomes" id="UP001057753"/>
    </source>
</evidence>
<comment type="similarity">
    <text evidence="6">Belongs to the class I-like SAM-binding methyltransferase superfamily. MenG/UbiE family.</text>
</comment>
<keyword evidence="8" id="KW-1185">Reference proteome</keyword>
<dbReference type="HAMAP" id="MF_01813">
    <property type="entry name" value="MenG_UbiE_methyltr"/>
    <property type="match status" value="1"/>
</dbReference>
<accession>A0A9Q4B1W9</accession>
<dbReference type="PROSITE" id="PS01183">
    <property type="entry name" value="UBIE_1"/>
    <property type="match status" value="1"/>
</dbReference>
<evidence type="ECO:0000256" key="6">
    <source>
        <dbReference type="HAMAP-Rule" id="MF_01813"/>
    </source>
</evidence>
<dbReference type="PROSITE" id="PS51608">
    <property type="entry name" value="SAM_MT_UBIE"/>
    <property type="match status" value="1"/>
</dbReference>
<keyword evidence="3 6" id="KW-0808">Transferase</keyword>
<dbReference type="SUPFAM" id="SSF53335">
    <property type="entry name" value="S-adenosyl-L-methionine-dependent methyltransferases"/>
    <property type="match status" value="1"/>
</dbReference>
<dbReference type="GO" id="GO:0009234">
    <property type="term" value="P:menaquinone biosynthetic process"/>
    <property type="evidence" value="ECO:0007669"/>
    <property type="project" value="UniProtKB-UniRule"/>
</dbReference>